<dbReference type="RefSeq" id="WP_309804971.1">
    <property type="nucleotide sequence ID" value="NZ_JAVDRD010000004.1"/>
</dbReference>
<dbReference type="SUPFAM" id="SSF46689">
    <property type="entry name" value="Homeodomain-like"/>
    <property type="match status" value="1"/>
</dbReference>
<dbReference type="InterPro" id="IPR050109">
    <property type="entry name" value="HTH-type_TetR-like_transc_reg"/>
</dbReference>
<comment type="caution">
    <text evidence="7">The sequence shown here is derived from an EMBL/GenBank/DDBJ whole genome shotgun (WGS) entry which is preliminary data.</text>
</comment>
<evidence type="ECO:0000259" key="6">
    <source>
        <dbReference type="PROSITE" id="PS50977"/>
    </source>
</evidence>
<proteinExistence type="predicted"/>
<evidence type="ECO:0000256" key="3">
    <source>
        <dbReference type="ARBA" id="ARBA00023163"/>
    </source>
</evidence>
<dbReference type="InterPro" id="IPR009057">
    <property type="entry name" value="Homeodomain-like_sf"/>
</dbReference>
<name>A0ABU1MKV0_9SPHN</name>
<evidence type="ECO:0000256" key="4">
    <source>
        <dbReference type="PROSITE-ProRule" id="PRU00335"/>
    </source>
</evidence>
<gene>
    <name evidence="7" type="ORF">J2792_001841</name>
</gene>
<evidence type="ECO:0000256" key="1">
    <source>
        <dbReference type="ARBA" id="ARBA00023015"/>
    </source>
</evidence>
<dbReference type="PROSITE" id="PS50977">
    <property type="entry name" value="HTH_TETR_2"/>
    <property type="match status" value="1"/>
</dbReference>
<dbReference type="PANTHER" id="PTHR30055:SF234">
    <property type="entry name" value="HTH-TYPE TRANSCRIPTIONAL REGULATOR BETI"/>
    <property type="match status" value="1"/>
</dbReference>
<protein>
    <submittedName>
        <fullName evidence="7">AcrR family transcriptional regulator</fullName>
    </submittedName>
</protein>
<feature type="region of interest" description="Disordered" evidence="5">
    <location>
        <begin position="39"/>
        <end position="71"/>
    </location>
</feature>
<keyword evidence="1" id="KW-0805">Transcription regulation</keyword>
<accession>A0ABU1MKV0</accession>
<dbReference type="Pfam" id="PF00440">
    <property type="entry name" value="TetR_N"/>
    <property type="match status" value="1"/>
</dbReference>
<evidence type="ECO:0000313" key="7">
    <source>
        <dbReference type="EMBL" id="MDR6510969.1"/>
    </source>
</evidence>
<dbReference type="Gene3D" id="1.10.357.10">
    <property type="entry name" value="Tetracycline Repressor, domain 2"/>
    <property type="match status" value="1"/>
</dbReference>
<dbReference type="PANTHER" id="PTHR30055">
    <property type="entry name" value="HTH-TYPE TRANSCRIPTIONAL REGULATOR RUTR"/>
    <property type="match status" value="1"/>
</dbReference>
<keyword evidence="2 4" id="KW-0238">DNA-binding</keyword>
<evidence type="ECO:0000256" key="2">
    <source>
        <dbReference type="ARBA" id="ARBA00023125"/>
    </source>
</evidence>
<dbReference type="PRINTS" id="PR00455">
    <property type="entry name" value="HTHTETR"/>
</dbReference>
<dbReference type="PROSITE" id="PS01081">
    <property type="entry name" value="HTH_TETR_1"/>
    <property type="match status" value="1"/>
</dbReference>
<sequence>MDAFPAASCRVAALFRLGKGMAGKTETVADAATGENKVLKKARASSAGSKAARPRATPKRDAARNQDLEDTKVVPRSRRAIETYEKLIAAAGELLGEVGFERLTTNAICERAQLTPPALYRYFDDKYQIIEELATRLQKRQFDAFAVWLFKNGATLDTSENPILLADWFRTASEIIETQPGGVWTIRAMRALPHLAHVRLEWQRRFTDQMFRFYRPAITDLSDETLWARLRIRAEFGFVVDELALEEDRVARSTLFKEAALILTGMSRLTTS</sequence>
<evidence type="ECO:0000256" key="5">
    <source>
        <dbReference type="SAM" id="MobiDB-lite"/>
    </source>
</evidence>
<dbReference type="InterPro" id="IPR001647">
    <property type="entry name" value="HTH_TetR"/>
</dbReference>
<keyword evidence="8" id="KW-1185">Reference proteome</keyword>
<dbReference type="EMBL" id="JAVDRD010000004">
    <property type="protein sequence ID" value="MDR6510969.1"/>
    <property type="molecule type" value="Genomic_DNA"/>
</dbReference>
<feature type="domain" description="HTH tetR-type" evidence="6">
    <location>
        <begin position="81"/>
        <end position="141"/>
    </location>
</feature>
<keyword evidence="3" id="KW-0804">Transcription</keyword>
<feature type="DNA-binding region" description="H-T-H motif" evidence="4">
    <location>
        <begin position="104"/>
        <end position="123"/>
    </location>
</feature>
<reference evidence="7 8" key="1">
    <citation type="submission" date="2023-07" db="EMBL/GenBank/DDBJ databases">
        <title>Sorghum-associated microbial communities from plants grown in Nebraska, USA.</title>
        <authorList>
            <person name="Schachtman D."/>
        </authorList>
    </citation>
    <scope>NUCLEOTIDE SEQUENCE [LARGE SCALE GENOMIC DNA]</scope>
    <source>
        <strain evidence="7 8">DS1027</strain>
    </source>
</reference>
<feature type="compositionally biased region" description="Basic and acidic residues" evidence="5">
    <location>
        <begin position="58"/>
        <end position="71"/>
    </location>
</feature>
<organism evidence="7 8">
    <name type="scientific">Novosphingobium capsulatum</name>
    <dbReference type="NCBI Taxonomy" id="13688"/>
    <lineage>
        <taxon>Bacteria</taxon>
        <taxon>Pseudomonadati</taxon>
        <taxon>Pseudomonadota</taxon>
        <taxon>Alphaproteobacteria</taxon>
        <taxon>Sphingomonadales</taxon>
        <taxon>Sphingomonadaceae</taxon>
        <taxon>Novosphingobium</taxon>
    </lineage>
</organism>
<dbReference type="Proteomes" id="UP001184150">
    <property type="component" value="Unassembled WGS sequence"/>
</dbReference>
<evidence type="ECO:0000313" key="8">
    <source>
        <dbReference type="Proteomes" id="UP001184150"/>
    </source>
</evidence>
<dbReference type="InterPro" id="IPR023772">
    <property type="entry name" value="DNA-bd_HTH_TetR-type_CS"/>
</dbReference>